<proteinExistence type="predicted"/>
<feature type="compositionally biased region" description="Basic residues" evidence="1">
    <location>
        <begin position="41"/>
        <end position="57"/>
    </location>
</feature>
<dbReference type="AlphaFoldDB" id="A0A8T0VNT2"/>
<evidence type="ECO:0000313" key="3">
    <source>
        <dbReference type="Proteomes" id="UP000823388"/>
    </source>
</evidence>
<organism evidence="2 3">
    <name type="scientific">Panicum virgatum</name>
    <name type="common">Blackwell switchgrass</name>
    <dbReference type="NCBI Taxonomy" id="38727"/>
    <lineage>
        <taxon>Eukaryota</taxon>
        <taxon>Viridiplantae</taxon>
        <taxon>Streptophyta</taxon>
        <taxon>Embryophyta</taxon>
        <taxon>Tracheophyta</taxon>
        <taxon>Spermatophyta</taxon>
        <taxon>Magnoliopsida</taxon>
        <taxon>Liliopsida</taxon>
        <taxon>Poales</taxon>
        <taxon>Poaceae</taxon>
        <taxon>PACMAD clade</taxon>
        <taxon>Panicoideae</taxon>
        <taxon>Panicodae</taxon>
        <taxon>Paniceae</taxon>
        <taxon>Panicinae</taxon>
        <taxon>Panicum</taxon>
        <taxon>Panicum sect. Hiantes</taxon>
    </lineage>
</organism>
<dbReference type="Proteomes" id="UP000823388">
    <property type="component" value="Chromosome 2N"/>
</dbReference>
<name>A0A8T0VNT2_PANVG</name>
<evidence type="ECO:0000313" key="2">
    <source>
        <dbReference type="EMBL" id="KAG2636920.1"/>
    </source>
</evidence>
<accession>A0A8T0VNT2</accession>
<feature type="region of interest" description="Disordered" evidence="1">
    <location>
        <begin position="1"/>
        <end position="105"/>
    </location>
</feature>
<keyword evidence="3" id="KW-1185">Reference proteome</keyword>
<evidence type="ECO:0000256" key="1">
    <source>
        <dbReference type="SAM" id="MobiDB-lite"/>
    </source>
</evidence>
<dbReference type="EMBL" id="CM029040">
    <property type="protein sequence ID" value="KAG2636920.1"/>
    <property type="molecule type" value="Genomic_DNA"/>
</dbReference>
<gene>
    <name evidence="2" type="ORF">PVAP13_2NG494106</name>
</gene>
<feature type="compositionally biased region" description="Low complexity" evidence="1">
    <location>
        <begin position="1"/>
        <end position="14"/>
    </location>
</feature>
<comment type="caution">
    <text evidence="2">The sequence shown here is derived from an EMBL/GenBank/DDBJ whole genome shotgun (WGS) entry which is preliminary data.</text>
</comment>
<reference evidence="2" key="1">
    <citation type="submission" date="2020-05" db="EMBL/GenBank/DDBJ databases">
        <title>WGS assembly of Panicum virgatum.</title>
        <authorList>
            <person name="Lovell J.T."/>
            <person name="Jenkins J."/>
            <person name="Shu S."/>
            <person name="Juenger T.E."/>
            <person name="Schmutz J."/>
        </authorList>
    </citation>
    <scope>NUCLEOTIDE SEQUENCE</scope>
    <source>
        <strain evidence="2">AP13</strain>
    </source>
</reference>
<protein>
    <submittedName>
        <fullName evidence="2">Uncharacterized protein</fullName>
    </submittedName>
</protein>
<sequence length="156" mass="16836">MTFLAPLPLGPAAAEVSGRVDGSTAPRADPAATPARPTPGHSRRRVAVVPRGVHRRQAGTSLPVRASADDLDARTRTSTAPLPCPRCPPATGRRPSTCLAAGRDRQGRGVRPHAVVEHADDDLPFVGRLWRAFLGKPRKSHDPMVWSWYVRFGKTD</sequence>
<feature type="compositionally biased region" description="Low complexity" evidence="1">
    <location>
        <begin position="24"/>
        <end position="39"/>
    </location>
</feature>